<dbReference type="InterPro" id="IPR036514">
    <property type="entry name" value="SGNH_hydro_sf"/>
</dbReference>
<feature type="region of interest" description="Disordered" evidence="1">
    <location>
        <begin position="1"/>
        <end position="26"/>
    </location>
</feature>
<name>A0ABZ1GUJ2_9ACTN</name>
<dbReference type="GO" id="GO:0016787">
    <property type="term" value="F:hydrolase activity"/>
    <property type="evidence" value="ECO:0007669"/>
    <property type="project" value="UniProtKB-KW"/>
</dbReference>
<dbReference type="Pfam" id="PF13472">
    <property type="entry name" value="Lipase_GDSL_2"/>
    <property type="match status" value="1"/>
</dbReference>
<dbReference type="EMBL" id="CP109134">
    <property type="protein sequence ID" value="WSD09832.1"/>
    <property type="molecule type" value="Genomic_DNA"/>
</dbReference>
<protein>
    <submittedName>
        <fullName evidence="3">SGNH/GDSL hydrolase family protein</fullName>
    </submittedName>
</protein>
<dbReference type="RefSeq" id="WP_326755566.1">
    <property type="nucleotide sequence ID" value="NZ_CP109134.1"/>
</dbReference>
<gene>
    <name evidence="3" type="ORF">OIE73_31600</name>
</gene>
<evidence type="ECO:0000313" key="4">
    <source>
        <dbReference type="Proteomes" id="UP001335325"/>
    </source>
</evidence>
<reference evidence="3 4" key="1">
    <citation type="submission" date="2022-10" db="EMBL/GenBank/DDBJ databases">
        <title>The complete genomes of actinobacterial strains from the NBC collection.</title>
        <authorList>
            <person name="Joergensen T.S."/>
            <person name="Alvarez Arevalo M."/>
            <person name="Sterndorff E.B."/>
            <person name="Faurdal D."/>
            <person name="Vuksanovic O."/>
            <person name="Mourched A.-S."/>
            <person name="Charusanti P."/>
            <person name="Shaw S."/>
            <person name="Blin K."/>
            <person name="Weber T."/>
        </authorList>
    </citation>
    <scope>NUCLEOTIDE SEQUENCE [LARGE SCALE GENOMIC DNA]</scope>
    <source>
        <strain evidence="3 4">NBC 01753</strain>
    </source>
</reference>
<organism evidence="3 4">
    <name type="scientific">Streptomyces hirsutus</name>
    <dbReference type="NCBI Taxonomy" id="35620"/>
    <lineage>
        <taxon>Bacteria</taxon>
        <taxon>Bacillati</taxon>
        <taxon>Actinomycetota</taxon>
        <taxon>Actinomycetes</taxon>
        <taxon>Kitasatosporales</taxon>
        <taxon>Streptomycetaceae</taxon>
        <taxon>Streptomyces</taxon>
    </lineage>
</organism>
<keyword evidence="3" id="KW-0378">Hydrolase</keyword>
<sequence length="318" mass="33984">MPNAERAEQAEQAGQAAPPGQTMPHETADTVEPAAITPITPITAITENSRNVPTTDTARRARYTRYVALGDSQTEGVGDGDDVTGLRGWADRLAEHVAAADPGLEYANLAVRGRVAGQVRAEQLGPALALRPDLATVVAGVNDLLRPRFDAAEVAGHLEAMFAALTEAGAHVVTLTFPDIGRIAPAARPLRSRLFDINDRIRAAAARHGVSVAEIEPHDVSTDPRLWSTDRLHASPLGHARIAEAAAQAIGLPGTDDSWTRPLPLLPTPTRLRATAAELRWAATFLGPWLGRRLRGRSSGDHRLAKRPELQSVRVPVL</sequence>
<dbReference type="Gene3D" id="3.40.50.1110">
    <property type="entry name" value="SGNH hydrolase"/>
    <property type="match status" value="1"/>
</dbReference>
<feature type="compositionally biased region" description="Low complexity" evidence="1">
    <location>
        <begin position="10"/>
        <end position="20"/>
    </location>
</feature>
<feature type="domain" description="SGNH hydrolase-type esterase" evidence="2">
    <location>
        <begin position="68"/>
        <end position="241"/>
    </location>
</feature>
<dbReference type="Proteomes" id="UP001335325">
    <property type="component" value="Chromosome"/>
</dbReference>
<proteinExistence type="predicted"/>
<evidence type="ECO:0000313" key="3">
    <source>
        <dbReference type="EMBL" id="WSD09832.1"/>
    </source>
</evidence>
<dbReference type="PANTHER" id="PTHR43784">
    <property type="entry name" value="GDSL-LIKE LIPASE/ACYLHYDROLASE, PUTATIVE (AFU_ORTHOLOGUE AFUA_2G00820)-RELATED"/>
    <property type="match status" value="1"/>
</dbReference>
<dbReference type="PANTHER" id="PTHR43784:SF2">
    <property type="entry name" value="GDSL-LIKE LIPASE_ACYLHYDROLASE, PUTATIVE (AFU_ORTHOLOGUE AFUA_2G00820)-RELATED"/>
    <property type="match status" value="1"/>
</dbReference>
<accession>A0ABZ1GUJ2</accession>
<dbReference type="SUPFAM" id="SSF52266">
    <property type="entry name" value="SGNH hydrolase"/>
    <property type="match status" value="1"/>
</dbReference>
<dbReference type="InterPro" id="IPR013830">
    <property type="entry name" value="SGNH_hydro"/>
</dbReference>
<dbReference type="InterPro" id="IPR053140">
    <property type="entry name" value="GDSL_Rv0518-like"/>
</dbReference>
<dbReference type="GeneID" id="91547216"/>
<keyword evidence="4" id="KW-1185">Reference proteome</keyword>
<evidence type="ECO:0000259" key="2">
    <source>
        <dbReference type="Pfam" id="PF13472"/>
    </source>
</evidence>
<evidence type="ECO:0000256" key="1">
    <source>
        <dbReference type="SAM" id="MobiDB-lite"/>
    </source>
</evidence>
<dbReference type="CDD" id="cd01832">
    <property type="entry name" value="SGNH_hydrolase_like_1"/>
    <property type="match status" value="1"/>
</dbReference>